<dbReference type="Proteomes" id="UP000246058">
    <property type="component" value="Chromosome"/>
</dbReference>
<dbReference type="GO" id="GO:0046872">
    <property type="term" value="F:metal ion binding"/>
    <property type="evidence" value="ECO:0007669"/>
    <property type="project" value="UniProtKB-KW"/>
</dbReference>
<reference evidence="4 5" key="1">
    <citation type="submission" date="2018-05" db="EMBL/GenBank/DDBJ databases">
        <title>Complete Genome Sequence of Methylobacterium sp. 17Sr1-43.</title>
        <authorList>
            <person name="Srinivasan S."/>
        </authorList>
    </citation>
    <scope>NUCLEOTIDE SEQUENCE [LARGE SCALE GENOMIC DNA]</scope>
    <source>
        <strain evidence="4 5">17Sr1-43</strain>
    </source>
</reference>
<dbReference type="CDD" id="cd00371">
    <property type="entry name" value="HMA"/>
    <property type="match status" value="1"/>
</dbReference>
<keyword evidence="2" id="KW-0732">Signal</keyword>
<dbReference type="InterPro" id="IPR017969">
    <property type="entry name" value="Heavy-metal-associated_CS"/>
</dbReference>
<organism evidence="4 5">
    <name type="scientific">Methylobacterium radiodurans</name>
    <dbReference type="NCBI Taxonomy" id="2202828"/>
    <lineage>
        <taxon>Bacteria</taxon>
        <taxon>Pseudomonadati</taxon>
        <taxon>Pseudomonadota</taxon>
        <taxon>Alphaproteobacteria</taxon>
        <taxon>Hyphomicrobiales</taxon>
        <taxon>Methylobacteriaceae</taxon>
        <taxon>Methylobacterium</taxon>
    </lineage>
</organism>
<dbReference type="AlphaFoldDB" id="A0A2U8VSA9"/>
<feature type="chain" id="PRO_5015863117" description="HMA domain-containing protein" evidence="2">
    <location>
        <begin position="27"/>
        <end position="114"/>
    </location>
</feature>
<evidence type="ECO:0000256" key="1">
    <source>
        <dbReference type="ARBA" id="ARBA00022723"/>
    </source>
</evidence>
<feature type="signal peptide" evidence="2">
    <location>
        <begin position="1"/>
        <end position="26"/>
    </location>
</feature>
<dbReference type="Pfam" id="PF00403">
    <property type="entry name" value="HMA"/>
    <property type="match status" value="1"/>
</dbReference>
<dbReference type="PROSITE" id="PS01047">
    <property type="entry name" value="HMA_1"/>
    <property type="match status" value="1"/>
</dbReference>
<name>A0A2U8VSA9_9HYPH</name>
<accession>A0A2U8VSA9</accession>
<keyword evidence="1" id="KW-0479">Metal-binding</keyword>
<evidence type="ECO:0000313" key="4">
    <source>
        <dbReference type="EMBL" id="AWN36624.1"/>
    </source>
</evidence>
<gene>
    <name evidence="4" type="ORF">DK427_13500</name>
</gene>
<dbReference type="OrthoDB" id="7205933at2"/>
<evidence type="ECO:0000313" key="5">
    <source>
        <dbReference type="Proteomes" id="UP000246058"/>
    </source>
</evidence>
<dbReference type="InterPro" id="IPR006121">
    <property type="entry name" value="HMA_dom"/>
</dbReference>
<evidence type="ECO:0000259" key="3">
    <source>
        <dbReference type="PROSITE" id="PS50846"/>
    </source>
</evidence>
<dbReference type="Gene3D" id="3.30.70.100">
    <property type="match status" value="1"/>
</dbReference>
<dbReference type="EMBL" id="CP029551">
    <property type="protein sequence ID" value="AWN36624.1"/>
    <property type="molecule type" value="Genomic_DNA"/>
</dbReference>
<keyword evidence="5" id="KW-1185">Reference proteome</keyword>
<dbReference type="RefSeq" id="WP_109951718.1">
    <property type="nucleotide sequence ID" value="NZ_CP029551.1"/>
</dbReference>
<dbReference type="KEGG" id="meti:DK427_13500"/>
<dbReference type="PROSITE" id="PS50846">
    <property type="entry name" value="HMA_2"/>
    <property type="match status" value="1"/>
</dbReference>
<dbReference type="InterPro" id="IPR036163">
    <property type="entry name" value="HMA_dom_sf"/>
</dbReference>
<protein>
    <recommendedName>
        <fullName evidence="3">HMA domain-containing protein</fullName>
    </recommendedName>
</protein>
<evidence type="ECO:0000256" key="2">
    <source>
        <dbReference type="SAM" id="SignalP"/>
    </source>
</evidence>
<feature type="domain" description="HMA" evidence="3">
    <location>
        <begin position="41"/>
        <end position="108"/>
    </location>
</feature>
<sequence>MRFLISSSGAAALAALLLGPVGPVRAQDDTPAMSRRGSDLKVATIPVEGMVCLSCAASIKRAVRKVDGVTDAEIDFVGRTLRVTYAAGRPLLLGRVRTAIAGLGYTPGTPVVAP</sequence>
<proteinExistence type="predicted"/>
<dbReference type="SUPFAM" id="SSF55008">
    <property type="entry name" value="HMA, heavy metal-associated domain"/>
    <property type="match status" value="1"/>
</dbReference>